<keyword evidence="4" id="KW-1185">Reference proteome</keyword>
<organism evidence="3 4">
    <name type="scientific">Herbiconiux daphne</name>
    <dbReference type="NCBI Taxonomy" id="2970914"/>
    <lineage>
        <taxon>Bacteria</taxon>
        <taxon>Bacillati</taxon>
        <taxon>Actinomycetota</taxon>
        <taxon>Actinomycetes</taxon>
        <taxon>Micrococcales</taxon>
        <taxon>Microbacteriaceae</taxon>
        <taxon>Herbiconiux</taxon>
    </lineage>
</organism>
<evidence type="ECO:0000256" key="1">
    <source>
        <dbReference type="SAM" id="Coils"/>
    </source>
</evidence>
<sequence length="215" mass="24855">QVERQREYVSDIAQRTEDINSYIAGVHARNKLAIDINIDNLTQKLNSNITNDEYATYSRQLQNAKEQRQALDNRVNEELQLLAIQKMDLANFRAAQELDINSRKYPNWEKERNQVIKFYADKGIDFNTVQHVWTPELAEALRNGYLYEKNKEKLQQKAAKYAQAKAPRSTSSVANAQRTQAQEAAAAKREALKQRMNNGGLDEREVSNMFNYLVD</sequence>
<dbReference type="Proteomes" id="UP001165586">
    <property type="component" value="Unassembled WGS sequence"/>
</dbReference>
<evidence type="ECO:0000313" key="4">
    <source>
        <dbReference type="Proteomes" id="UP001165586"/>
    </source>
</evidence>
<feature type="compositionally biased region" description="Low complexity" evidence="2">
    <location>
        <begin position="174"/>
        <end position="185"/>
    </location>
</feature>
<evidence type="ECO:0000256" key="2">
    <source>
        <dbReference type="SAM" id="MobiDB-lite"/>
    </source>
</evidence>
<evidence type="ECO:0000313" key="3">
    <source>
        <dbReference type="EMBL" id="MCS5736585.1"/>
    </source>
</evidence>
<proteinExistence type="predicted"/>
<keyword evidence="1" id="KW-0175">Coiled coil</keyword>
<feature type="coiled-coil region" evidence="1">
    <location>
        <begin position="47"/>
        <end position="81"/>
    </location>
</feature>
<feature type="region of interest" description="Disordered" evidence="2">
    <location>
        <begin position="165"/>
        <end position="188"/>
    </location>
</feature>
<feature type="non-terminal residue" evidence="3">
    <location>
        <position position="1"/>
    </location>
</feature>
<comment type="caution">
    <text evidence="3">The sequence shown here is derived from an EMBL/GenBank/DDBJ whole genome shotgun (WGS) entry which is preliminary data.</text>
</comment>
<dbReference type="EMBL" id="JANLCJ010000067">
    <property type="protein sequence ID" value="MCS5736585.1"/>
    <property type="molecule type" value="Genomic_DNA"/>
</dbReference>
<protein>
    <submittedName>
        <fullName evidence="3">Uncharacterized protein</fullName>
    </submittedName>
</protein>
<reference evidence="3" key="1">
    <citation type="submission" date="2022-08" db="EMBL/GenBank/DDBJ databases">
        <authorList>
            <person name="Deng Y."/>
            <person name="Han X.-F."/>
            <person name="Zhang Y.-Q."/>
        </authorList>
    </citation>
    <scope>NUCLEOTIDE SEQUENCE</scope>
    <source>
        <strain evidence="3">CPCC 203386</strain>
    </source>
</reference>
<gene>
    <name evidence="3" type="ORF">N1032_22925</name>
</gene>
<name>A0ABT2H9D8_9MICO</name>
<dbReference type="RefSeq" id="WP_259542625.1">
    <property type="nucleotide sequence ID" value="NZ_JANLCJ010000067.1"/>
</dbReference>
<accession>A0ABT2H9D8</accession>